<dbReference type="EMBL" id="QGQD01000119">
    <property type="protein sequence ID" value="TLC97531.1"/>
    <property type="molecule type" value="Genomic_DNA"/>
</dbReference>
<keyword evidence="3" id="KW-1185">Reference proteome</keyword>
<dbReference type="Proteomes" id="UP000306509">
    <property type="component" value="Unassembled WGS sequence"/>
</dbReference>
<name>A0A4U8PYS8_9FIRM</name>
<keyword evidence="1" id="KW-0472">Membrane</keyword>
<keyword evidence="1" id="KW-0812">Transmembrane</keyword>
<reference evidence="2 3" key="1">
    <citation type="journal article" date="2019" name="Anaerobe">
        <title>Detection of Robinsoniella peoriensis in multiple bone samples of a trauma patient.</title>
        <authorList>
            <person name="Schrottner P."/>
            <person name="Hartwich K."/>
            <person name="Bunk B."/>
            <person name="Schober I."/>
            <person name="Helbig S."/>
            <person name="Rudolph W.W."/>
            <person name="Gunzer F."/>
        </authorList>
    </citation>
    <scope>NUCLEOTIDE SEQUENCE [LARGE SCALE GENOMIC DNA]</scope>
    <source>
        <strain evidence="2 3">DSM 106044</strain>
    </source>
</reference>
<accession>A0A4U8PYS8</accession>
<dbReference type="STRING" id="180332.GCA_000797495_01286"/>
<keyword evidence="1" id="KW-1133">Transmembrane helix</keyword>
<organism evidence="2 3">
    <name type="scientific">Robinsoniella peoriensis</name>
    <dbReference type="NCBI Taxonomy" id="180332"/>
    <lineage>
        <taxon>Bacteria</taxon>
        <taxon>Bacillati</taxon>
        <taxon>Bacillota</taxon>
        <taxon>Clostridia</taxon>
        <taxon>Lachnospirales</taxon>
        <taxon>Lachnospiraceae</taxon>
        <taxon>Robinsoniella</taxon>
    </lineage>
</organism>
<dbReference type="AlphaFoldDB" id="A0A4U8PYS8"/>
<proteinExistence type="predicted"/>
<comment type="caution">
    <text evidence="2">The sequence shown here is derived from an EMBL/GenBank/DDBJ whole genome shotgun (WGS) entry which is preliminary data.</text>
</comment>
<gene>
    <name evidence="2" type="ORF">DSM106044_05686</name>
</gene>
<dbReference type="RefSeq" id="WP_027297024.1">
    <property type="nucleotide sequence ID" value="NZ_QGQD01000119.1"/>
</dbReference>
<feature type="transmembrane region" description="Helical" evidence="1">
    <location>
        <begin position="68"/>
        <end position="85"/>
    </location>
</feature>
<sequence length="249" mass="28441">MARQINNIVENATIDIDGGTMKWDNHMVQLSYTAHLWKGTLTEEKLPVLYVLLGIFISLASYRLICTILMLTVLVIGTSAWMVWFHNVKNRKGVHLGLISGEIYSFYSENSLFNSKIYELLIRLIAENDDTTIYHIELSGEGKIMEELKVKETVEAEEIAEPPHKLSIPHENKGPLVTELNQLLSNCEHKNEMNEENIKLIENTIQVAEVNDREKMKKSFEQFIISGLINDCNDLGLDTLINEIKSCVY</sequence>
<evidence type="ECO:0000313" key="2">
    <source>
        <dbReference type="EMBL" id="TLC97531.1"/>
    </source>
</evidence>
<protein>
    <submittedName>
        <fullName evidence="2">Uncharacterized protein</fullName>
    </submittedName>
</protein>
<evidence type="ECO:0000313" key="3">
    <source>
        <dbReference type="Proteomes" id="UP000306509"/>
    </source>
</evidence>
<evidence type="ECO:0000256" key="1">
    <source>
        <dbReference type="SAM" id="Phobius"/>
    </source>
</evidence>